<dbReference type="InterPro" id="IPR000014">
    <property type="entry name" value="PAS"/>
</dbReference>
<sequence length="513" mass="59083">MQQLLDIKCLAVILTSLVDDRVIEVNEKYLTTFGYTRKEVIGKTTTELNIWACPQDRETLVNMLSKDGKVENFASKLCAKTGQIITYRLFVEYGAFDGQKCIVGLVYDATEALCESEKKYRDIIGDAQIIIMNVDETGRILFINKFGSNFLGYQSSDLIGYTLKDTLLPEFESTGRNLWKYYKDLFDNSANYKKIVCEVTKKDGRRVWIEWMNCFQKDAVTGQASVVTVGIDITARRRAEALARTMYERRQRDKMLDDVIENRITEEEFFSMAEENGLQIAPPLVCCMVVLDCSDDRLKFLKKDLEEWQAWVDTAVDLIYARLGGLAWHTEHGIVILHHSSKKSRARSIHDDATWVEKISNVIKDVFRGIHYMIGVSTTHTEIKTVYTQAYEAVRVGPVFHPEKYIHHWRDLGVNRLLIEQAKSTAGIAFIQDYLGPLLERPSSRNEEWFMTLQEIISGDSMNAMAARLHIHPKTLAFRKIRIKRLLQLEIDDPEERLNIAVALKLKKLREKL</sequence>
<reference evidence="2 3" key="1">
    <citation type="submission" date="2016-02" db="EMBL/GenBank/DDBJ databases">
        <title>Anaerosporomusa subterraneum gen. nov., sp. nov., a spore-forming obligate anaerobe isolated from saprolite.</title>
        <authorList>
            <person name="Choi J.K."/>
            <person name="Shah M."/>
            <person name="Yee N."/>
        </authorList>
    </citation>
    <scope>NUCLEOTIDE SEQUENCE [LARGE SCALE GENOMIC DNA]</scope>
    <source>
        <strain evidence="2 3">RU4</strain>
    </source>
</reference>
<name>A0A154BS12_ANASB</name>
<dbReference type="InterPro" id="IPR025736">
    <property type="entry name" value="PucR_C-HTH_dom"/>
</dbReference>
<evidence type="ECO:0000313" key="3">
    <source>
        <dbReference type="Proteomes" id="UP000076268"/>
    </source>
</evidence>
<accession>A0A154BS12</accession>
<dbReference type="PANTHER" id="PTHR33744">
    <property type="entry name" value="CARBOHYDRATE DIACID REGULATOR"/>
    <property type="match status" value="1"/>
</dbReference>
<dbReference type="CDD" id="cd00130">
    <property type="entry name" value="PAS"/>
    <property type="match status" value="2"/>
</dbReference>
<evidence type="ECO:0000259" key="1">
    <source>
        <dbReference type="PROSITE" id="PS50112"/>
    </source>
</evidence>
<dbReference type="PROSITE" id="PS50112">
    <property type="entry name" value="PAS"/>
    <property type="match status" value="2"/>
</dbReference>
<dbReference type="Gene3D" id="1.10.10.2840">
    <property type="entry name" value="PucR C-terminal helix-turn-helix domain"/>
    <property type="match status" value="1"/>
</dbReference>
<dbReference type="EMBL" id="LSGP01000017">
    <property type="protein sequence ID" value="KYZ76794.1"/>
    <property type="molecule type" value="Genomic_DNA"/>
</dbReference>
<dbReference type="InterPro" id="IPR042070">
    <property type="entry name" value="PucR_C-HTH_sf"/>
</dbReference>
<comment type="caution">
    <text evidence="2">The sequence shown here is derived from an EMBL/GenBank/DDBJ whole genome shotgun (WGS) entry which is preliminary data.</text>
</comment>
<proteinExistence type="predicted"/>
<organism evidence="2 3">
    <name type="scientific">Anaerosporomusa subterranea</name>
    <dbReference type="NCBI Taxonomy" id="1794912"/>
    <lineage>
        <taxon>Bacteria</taxon>
        <taxon>Bacillati</taxon>
        <taxon>Bacillota</taxon>
        <taxon>Negativicutes</taxon>
        <taxon>Acetonemataceae</taxon>
        <taxon>Anaerosporomusa</taxon>
    </lineage>
</organism>
<protein>
    <recommendedName>
        <fullName evidence="1">PAS domain-containing protein</fullName>
    </recommendedName>
</protein>
<feature type="domain" description="PAS" evidence="1">
    <location>
        <begin position="116"/>
        <end position="170"/>
    </location>
</feature>
<keyword evidence="3" id="KW-1185">Reference proteome</keyword>
<dbReference type="RefSeq" id="WP_066242864.1">
    <property type="nucleotide sequence ID" value="NZ_LSGP01000017.1"/>
</dbReference>
<gene>
    <name evidence="2" type="ORF">AXX12_10310</name>
</gene>
<dbReference type="SUPFAM" id="SSF55785">
    <property type="entry name" value="PYP-like sensor domain (PAS domain)"/>
    <property type="match status" value="2"/>
</dbReference>
<dbReference type="Pfam" id="PF13426">
    <property type="entry name" value="PAS_9"/>
    <property type="match status" value="2"/>
</dbReference>
<dbReference type="InterPro" id="IPR051448">
    <property type="entry name" value="CdaR-like_regulators"/>
</dbReference>
<dbReference type="InterPro" id="IPR035965">
    <property type="entry name" value="PAS-like_dom_sf"/>
</dbReference>
<dbReference type="SMART" id="SM00091">
    <property type="entry name" value="PAS"/>
    <property type="match status" value="2"/>
</dbReference>
<evidence type="ECO:0000313" key="2">
    <source>
        <dbReference type="EMBL" id="KYZ76794.1"/>
    </source>
</evidence>
<dbReference type="Gene3D" id="3.30.450.20">
    <property type="entry name" value="PAS domain"/>
    <property type="match status" value="2"/>
</dbReference>
<dbReference type="Pfam" id="PF13556">
    <property type="entry name" value="HTH_30"/>
    <property type="match status" value="1"/>
</dbReference>
<dbReference type="PANTHER" id="PTHR33744:SF1">
    <property type="entry name" value="DNA-BINDING TRANSCRIPTIONAL ACTIVATOR ADER"/>
    <property type="match status" value="1"/>
</dbReference>
<feature type="domain" description="PAS" evidence="1">
    <location>
        <begin position="1"/>
        <end position="66"/>
    </location>
</feature>
<dbReference type="STRING" id="1794912.AXX12_10310"/>
<dbReference type="Proteomes" id="UP000076268">
    <property type="component" value="Unassembled WGS sequence"/>
</dbReference>
<dbReference type="AlphaFoldDB" id="A0A154BS12"/>
<dbReference type="NCBIfam" id="TIGR00229">
    <property type="entry name" value="sensory_box"/>
    <property type="match status" value="2"/>
</dbReference>